<dbReference type="SMART" id="SM00829">
    <property type="entry name" value="PKS_ER"/>
    <property type="match status" value="1"/>
</dbReference>
<dbReference type="EMBL" id="JAWQEG010000828">
    <property type="protein sequence ID" value="KAK3885099.1"/>
    <property type="molecule type" value="Genomic_DNA"/>
</dbReference>
<proteinExistence type="predicted"/>
<dbReference type="Pfam" id="PF08240">
    <property type="entry name" value="ADH_N"/>
    <property type="match status" value="1"/>
</dbReference>
<gene>
    <name evidence="2" type="ORF">Pcinc_010650</name>
</gene>
<keyword evidence="3" id="KW-1185">Reference proteome</keyword>
<accession>A0AAE1KUB8</accession>
<dbReference type="AlphaFoldDB" id="A0AAE1KUB8"/>
<dbReference type="SUPFAM" id="SSF51735">
    <property type="entry name" value="NAD(P)-binding Rossmann-fold domains"/>
    <property type="match status" value="1"/>
</dbReference>
<dbReference type="Gene3D" id="3.90.180.10">
    <property type="entry name" value="Medium-chain alcohol dehydrogenases, catalytic domain"/>
    <property type="match status" value="1"/>
</dbReference>
<evidence type="ECO:0000313" key="2">
    <source>
        <dbReference type="EMBL" id="KAK3885099.1"/>
    </source>
</evidence>
<comment type="caution">
    <text evidence="2">The sequence shown here is derived from an EMBL/GenBank/DDBJ whole genome shotgun (WGS) entry which is preliminary data.</text>
</comment>
<dbReference type="GO" id="GO:0005739">
    <property type="term" value="C:mitochondrion"/>
    <property type="evidence" value="ECO:0007669"/>
    <property type="project" value="TreeGrafter"/>
</dbReference>
<protein>
    <recommendedName>
        <fullName evidence="1">Enoyl reductase (ER) domain-containing protein</fullName>
    </recommendedName>
</protein>
<dbReference type="InterPro" id="IPR036291">
    <property type="entry name" value="NAD(P)-bd_dom_sf"/>
</dbReference>
<organism evidence="2 3">
    <name type="scientific">Petrolisthes cinctipes</name>
    <name type="common">Flat porcelain crab</name>
    <dbReference type="NCBI Taxonomy" id="88211"/>
    <lineage>
        <taxon>Eukaryota</taxon>
        <taxon>Metazoa</taxon>
        <taxon>Ecdysozoa</taxon>
        <taxon>Arthropoda</taxon>
        <taxon>Crustacea</taxon>
        <taxon>Multicrustacea</taxon>
        <taxon>Malacostraca</taxon>
        <taxon>Eumalacostraca</taxon>
        <taxon>Eucarida</taxon>
        <taxon>Decapoda</taxon>
        <taxon>Pleocyemata</taxon>
        <taxon>Anomura</taxon>
        <taxon>Galatheoidea</taxon>
        <taxon>Porcellanidae</taxon>
        <taxon>Petrolisthes</taxon>
    </lineage>
</organism>
<dbReference type="PANTHER" id="PTHR43677:SF4">
    <property type="entry name" value="QUINONE OXIDOREDUCTASE-LIKE PROTEIN 2"/>
    <property type="match status" value="1"/>
</dbReference>
<evidence type="ECO:0000259" key="1">
    <source>
        <dbReference type="SMART" id="SM00829"/>
    </source>
</evidence>
<feature type="domain" description="Enoyl reductase (ER)" evidence="1">
    <location>
        <begin position="211"/>
        <end position="524"/>
    </location>
</feature>
<dbReference type="InterPro" id="IPR013154">
    <property type="entry name" value="ADH-like_N"/>
</dbReference>
<reference evidence="2" key="1">
    <citation type="submission" date="2023-10" db="EMBL/GenBank/DDBJ databases">
        <title>Genome assemblies of two species of porcelain crab, Petrolisthes cinctipes and Petrolisthes manimaculis (Anomura: Porcellanidae).</title>
        <authorList>
            <person name="Angst P."/>
        </authorList>
    </citation>
    <scope>NUCLEOTIDE SEQUENCE</scope>
    <source>
        <strain evidence="2">PB745_01</strain>
        <tissue evidence="2">Gill</tissue>
    </source>
</reference>
<dbReference type="Gene3D" id="3.40.50.720">
    <property type="entry name" value="NAD(P)-binding Rossmann-like Domain"/>
    <property type="match status" value="1"/>
</dbReference>
<dbReference type="GO" id="GO:0016491">
    <property type="term" value="F:oxidoreductase activity"/>
    <property type="evidence" value="ECO:0007669"/>
    <property type="project" value="InterPro"/>
</dbReference>
<evidence type="ECO:0000313" key="3">
    <source>
        <dbReference type="Proteomes" id="UP001286313"/>
    </source>
</evidence>
<dbReference type="InterPro" id="IPR013149">
    <property type="entry name" value="ADH-like_C"/>
</dbReference>
<dbReference type="Pfam" id="PF00107">
    <property type="entry name" value="ADH_zinc_N"/>
    <property type="match status" value="1"/>
</dbReference>
<dbReference type="InterPro" id="IPR051397">
    <property type="entry name" value="Zn-ADH-like_protein"/>
</dbReference>
<dbReference type="SUPFAM" id="SSF50129">
    <property type="entry name" value="GroES-like"/>
    <property type="match status" value="1"/>
</dbReference>
<sequence length="527" mass="57847">MSACLWKRGPKEHNHEGNLWAKLRAQAIYLVIAAAREDIYKSSGKIITDTLLTLATDEVQLPKVSNLQRTANGARQQLRPKQPTDLELEIATAHIQSDFLQRDIHHEGHRHLIFASLLQLSFLSKSKIWFIDGIFKVVREPFVQLVSIHSYIKFGFVQLSSIIVMATSGVGRMYQAGMRFGSLASSSCWRPLLLGSRYASTYKAAVLRTFGEDLHIEERKRTKLKGHEVRVAVHSAGVNASDLLMMDNKYGQELKPPFIPGFEICGEVVETGEAVKTLQVGSRVIGISKENLGGFAEECVLPYQDLWMVDHVVGFDTGAALADTYATALIGLHRRAKIHEGSTVLVTAAAGGLGLAAVDLASSVYKAKVIGVCGTEDKAHLVRQKGAWAALKYNKSHILKKVAEVTEGKGVDIVFDAVGGDVFNACLSCVAHEGSVIVAGFASRVIPHIETSQLLPKSVSLIGLSLTHYREANNEVYKQAIEDVIDMHEMGLITPHLSALFKLEESAQAFNFIRERKSTGKVVLEIR</sequence>
<dbReference type="CDD" id="cd08241">
    <property type="entry name" value="QOR1"/>
    <property type="match status" value="1"/>
</dbReference>
<dbReference type="InterPro" id="IPR020843">
    <property type="entry name" value="ER"/>
</dbReference>
<dbReference type="InterPro" id="IPR011032">
    <property type="entry name" value="GroES-like_sf"/>
</dbReference>
<dbReference type="PANTHER" id="PTHR43677">
    <property type="entry name" value="SHORT-CHAIN DEHYDROGENASE/REDUCTASE"/>
    <property type="match status" value="1"/>
</dbReference>
<name>A0AAE1KUB8_PETCI</name>
<dbReference type="Proteomes" id="UP001286313">
    <property type="component" value="Unassembled WGS sequence"/>
</dbReference>